<reference evidence="5" key="1">
    <citation type="submission" date="2020-11" db="EMBL/GenBank/DDBJ databases">
        <authorList>
            <person name="Whiteford S."/>
        </authorList>
    </citation>
    <scope>NUCLEOTIDE SEQUENCE</scope>
</reference>
<keyword evidence="1 4" id="KW-0732">Signal</keyword>
<dbReference type="AlphaFoldDB" id="A0A8S4G2R3"/>
<keyword evidence="2" id="KW-0090">Biological rhythms</keyword>
<accession>A0A8S4G2R3</accession>
<dbReference type="Pfam" id="PF06585">
    <property type="entry name" value="JHBP"/>
    <property type="match status" value="1"/>
</dbReference>
<proteinExistence type="inferred from homology"/>
<dbReference type="PANTHER" id="PTHR11008:SF32">
    <property type="entry name" value="CIRCADIAN CLOCK-CONTROLLED PROTEIN DAYWAKE-RELATED"/>
    <property type="match status" value="1"/>
</dbReference>
<feature type="signal peptide" evidence="4">
    <location>
        <begin position="1"/>
        <end position="16"/>
    </location>
</feature>
<dbReference type="FunFam" id="3.15.10.30:FF:000001">
    <property type="entry name" value="Takeout-like protein 1"/>
    <property type="match status" value="1"/>
</dbReference>
<comment type="caution">
    <text evidence="5">The sequence shown here is derived from an EMBL/GenBank/DDBJ whole genome shotgun (WGS) entry which is preliminary data.</text>
</comment>
<dbReference type="OrthoDB" id="8186595at2759"/>
<evidence type="ECO:0000256" key="2">
    <source>
        <dbReference type="ARBA" id="ARBA00023108"/>
    </source>
</evidence>
<gene>
    <name evidence="5" type="ORF">PLXY2_LOCUS13640</name>
</gene>
<name>A0A8S4G2R3_PLUXY</name>
<dbReference type="Proteomes" id="UP000653454">
    <property type="component" value="Unassembled WGS sequence"/>
</dbReference>
<sequence>MLRYLCFLAAVLGAKSASAPFIQQCKTDDNACLLASANAAVPFIAPGIPELQIGSLDPLLLPLVEGDQNGLKLTFKDTTVTGMKGCAVDAIKHDVKKGKLAATIRCSVVLRGDYKMSGRMLVLPISGEGKHVIKIRDIIIKAYADFVTAPGADGKPHWHITDWHHTFTVKTNTHFKFENLFNGNKLLAEPVAQFANSNWRSVMQELGPPVVHAIVSRTVDSVEALFKAVPADELALA</sequence>
<dbReference type="SMART" id="SM00700">
    <property type="entry name" value="JHBP"/>
    <property type="match status" value="1"/>
</dbReference>
<dbReference type="EMBL" id="CAJHNJ030000102">
    <property type="protein sequence ID" value="CAG9135375.1"/>
    <property type="molecule type" value="Genomic_DNA"/>
</dbReference>
<evidence type="ECO:0000313" key="6">
    <source>
        <dbReference type="Proteomes" id="UP000653454"/>
    </source>
</evidence>
<dbReference type="GO" id="GO:0007623">
    <property type="term" value="P:circadian rhythm"/>
    <property type="evidence" value="ECO:0007669"/>
    <property type="project" value="UniProtKB-ARBA"/>
</dbReference>
<organism evidence="5 6">
    <name type="scientific">Plutella xylostella</name>
    <name type="common">Diamondback moth</name>
    <name type="synonym">Plutella maculipennis</name>
    <dbReference type="NCBI Taxonomy" id="51655"/>
    <lineage>
        <taxon>Eukaryota</taxon>
        <taxon>Metazoa</taxon>
        <taxon>Ecdysozoa</taxon>
        <taxon>Arthropoda</taxon>
        <taxon>Hexapoda</taxon>
        <taxon>Insecta</taxon>
        <taxon>Pterygota</taxon>
        <taxon>Neoptera</taxon>
        <taxon>Endopterygota</taxon>
        <taxon>Lepidoptera</taxon>
        <taxon>Glossata</taxon>
        <taxon>Ditrysia</taxon>
        <taxon>Yponomeutoidea</taxon>
        <taxon>Plutellidae</taxon>
        <taxon>Plutella</taxon>
    </lineage>
</organism>
<evidence type="ECO:0000256" key="1">
    <source>
        <dbReference type="ARBA" id="ARBA00022729"/>
    </source>
</evidence>
<feature type="chain" id="PRO_5035808724" evidence="4">
    <location>
        <begin position="17"/>
        <end position="237"/>
    </location>
</feature>
<evidence type="ECO:0000313" key="5">
    <source>
        <dbReference type="EMBL" id="CAG9135375.1"/>
    </source>
</evidence>
<dbReference type="Gene3D" id="3.15.10.30">
    <property type="entry name" value="Haemolymph juvenile hormone binding protein"/>
    <property type="match status" value="1"/>
</dbReference>
<comment type="similarity">
    <text evidence="3">Belongs to the TO family.</text>
</comment>
<keyword evidence="6" id="KW-1185">Reference proteome</keyword>
<dbReference type="InterPro" id="IPR038606">
    <property type="entry name" value="To_sf"/>
</dbReference>
<evidence type="ECO:0000256" key="4">
    <source>
        <dbReference type="SAM" id="SignalP"/>
    </source>
</evidence>
<evidence type="ECO:0000256" key="3">
    <source>
        <dbReference type="ARBA" id="ARBA00060902"/>
    </source>
</evidence>
<dbReference type="InterPro" id="IPR010562">
    <property type="entry name" value="Haemolymph_juvenile_hormone-bd"/>
</dbReference>
<dbReference type="GO" id="GO:0005615">
    <property type="term" value="C:extracellular space"/>
    <property type="evidence" value="ECO:0007669"/>
    <property type="project" value="TreeGrafter"/>
</dbReference>
<dbReference type="PANTHER" id="PTHR11008">
    <property type="entry name" value="PROTEIN TAKEOUT-LIKE PROTEIN"/>
    <property type="match status" value="1"/>
</dbReference>
<protein>
    <submittedName>
        <fullName evidence="5">(diamondback moth) hypothetical protein</fullName>
    </submittedName>
</protein>